<comment type="caution">
    <text evidence="16">The sequence shown here is derived from an EMBL/GenBank/DDBJ whole genome shotgun (WGS) entry which is preliminary data.</text>
</comment>
<dbReference type="InterPro" id="IPR002220">
    <property type="entry name" value="DapA-like"/>
</dbReference>
<keyword evidence="9 12" id="KW-0456">Lyase</keyword>
<dbReference type="EMBL" id="DVNZ01000210">
    <property type="protein sequence ID" value="HIU94810.1"/>
    <property type="molecule type" value="Genomic_DNA"/>
</dbReference>
<evidence type="ECO:0000256" key="7">
    <source>
        <dbReference type="ARBA" id="ARBA00022915"/>
    </source>
</evidence>
<evidence type="ECO:0000256" key="13">
    <source>
        <dbReference type="PIRNR" id="PIRNR001365"/>
    </source>
</evidence>
<dbReference type="NCBIfam" id="TIGR00674">
    <property type="entry name" value="dapA"/>
    <property type="match status" value="1"/>
</dbReference>
<comment type="catalytic activity">
    <reaction evidence="11 12">
        <text>L-aspartate 4-semialdehyde + pyruvate = (2S,4S)-4-hydroxy-2,3,4,5-tetrahydrodipicolinate + H2O + H(+)</text>
        <dbReference type="Rhea" id="RHEA:34171"/>
        <dbReference type="ChEBI" id="CHEBI:15361"/>
        <dbReference type="ChEBI" id="CHEBI:15377"/>
        <dbReference type="ChEBI" id="CHEBI:15378"/>
        <dbReference type="ChEBI" id="CHEBI:67139"/>
        <dbReference type="ChEBI" id="CHEBI:537519"/>
        <dbReference type="EC" id="4.3.3.7"/>
    </reaction>
</comment>
<keyword evidence="7 12" id="KW-0220">Diaminopimelate biosynthesis</keyword>
<feature type="site" description="Part of a proton relay during catalysis" evidence="12">
    <location>
        <position position="108"/>
    </location>
</feature>
<keyword evidence="6 12" id="KW-0028">Amino-acid biosynthesis</keyword>
<evidence type="ECO:0000256" key="5">
    <source>
        <dbReference type="ARBA" id="ARBA00022490"/>
    </source>
</evidence>
<gene>
    <name evidence="12" type="primary">dapA</name>
    <name evidence="16" type="ORF">IAD24_06580</name>
</gene>
<dbReference type="PANTHER" id="PTHR12128:SF66">
    <property type="entry name" value="4-HYDROXY-2-OXOGLUTARATE ALDOLASE, MITOCHONDRIAL"/>
    <property type="match status" value="1"/>
</dbReference>
<organism evidence="16 17">
    <name type="scientific">Candidatus Aphodomorpha intestinavium</name>
    <dbReference type="NCBI Taxonomy" id="2840672"/>
    <lineage>
        <taxon>Bacteria</taxon>
        <taxon>Bacillati</taxon>
        <taxon>Bacillota</taxon>
        <taxon>Clostridia</taxon>
        <taxon>Eubacteriales</taxon>
        <taxon>Candidatus Aphodomorpha</taxon>
    </lineage>
</organism>
<comment type="caution">
    <text evidence="12">Was originally thought to be a dihydrodipicolinate synthase (DHDPS), catalyzing the condensation of (S)-aspartate-beta-semialdehyde [(S)-ASA] and pyruvate to dihydrodipicolinate (DHDP). However, it was shown in E.coli that the product of the enzymatic reaction is not dihydrodipicolinate but in fact (4S)-4-hydroxy-2,3,4,5-tetrahydro-(2S)-dipicolinic acid (HTPA), and that the consecutive dehydration reaction leading to DHDP is not spontaneous but catalyzed by DapB.</text>
</comment>
<dbReference type="PIRSF" id="PIRSF001365">
    <property type="entry name" value="DHDPS"/>
    <property type="match status" value="1"/>
</dbReference>
<evidence type="ECO:0000256" key="10">
    <source>
        <dbReference type="ARBA" id="ARBA00023270"/>
    </source>
</evidence>
<dbReference type="InterPro" id="IPR020624">
    <property type="entry name" value="Schiff_base-form_aldolases_CS"/>
</dbReference>
<evidence type="ECO:0000256" key="2">
    <source>
        <dbReference type="ARBA" id="ARBA00005120"/>
    </source>
</evidence>
<comment type="function">
    <text evidence="1 12">Catalyzes the condensation of (S)-aspartate-beta-semialdehyde [(S)-ASA] and pyruvate to 4-hydroxy-tetrahydrodipicolinate (HTPA).</text>
</comment>
<dbReference type="InterPro" id="IPR005263">
    <property type="entry name" value="DapA"/>
</dbReference>
<feature type="binding site" evidence="12 15">
    <location>
        <position position="46"/>
    </location>
    <ligand>
        <name>pyruvate</name>
        <dbReference type="ChEBI" id="CHEBI:15361"/>
    </ligand>
</feature>
<dbReference type="CDD" id="cd00950">
    <property type="entry name" value="DHDPS"/>
    <property type="match status" value="1"/>
</dbReference>
<dbReference type="GO" id="GO:0005829">
    <property type="term" value="C:cytosol"/>
    <property type="evidence" value="ECO:0007669"/>
    <property type="project" value="TreeGrafter"/>
</dbReference>
<reference evidence="16" key="1">
    <citation type="submission" date="2020-10" db="EMBL/GenBank/DDBJ databases">
        <authorList>
            <person name="Gilroy R."/>
        </authorList>
    </citation>
    <scope>NUCLEOTIDE SEQUENCE</scope>
    <source>
        <strain evidence="16">ChiGjej2B2-16831</strain>
    </source>
</reference>
<dbReference type="Gene3D" id="3.20.20.70">
    <property type="entry name" value="Aldolase class I"/>
    <property type="match status" value="1"/>
</dbReference>
<evidence type="ECO:0000256" key="9">
    <source>
        <dbReference type="ARBA" id="ARBA00023239"/>
    </source>
</evidence>
<dbReference type="InterPro" id="IPR013785">
    <property type="entry name" value="Aldolase_TIM"/>
</dbReference>
<evidence type="ECO:0000256" key="6">
    <source>
        <dbReference type="ARBA" id="ARBA00022605"/>
    </source>
</evidence>
<keyword evidence="10 12" id="KW-0704">Schiff base</keyword>
<dbReference type="GO" id="GO:0009089">
    <property type="term" value="P:lysine biosynthetic process via diaminopimelate"/>
    <property type="evidence" value="ECO:0007669"/>
    <property type="project" value="UniProtKB-UniRule"/>
</dbReference>
<protein>
    <recommendedName>
        <fullName evidence="4 12">4-hydroxy-tetrahydrodipicolinate synthase</fullName>
        <shortName evidence="12">HTPA synthase</shortName>
        <ecNumber evidence="4 12">4.3.3.7</ecNumber>
    </recommendedName>
</protein>
<dbReference type="AlphaFoldDB" id="A0A9D1STJ6"/>
<comment type="subunit">
    <text evidence="12">Homotetramer; dimer of dimers.</text>
</comment>
<comment type="subcellular location">
    <subcellularLocation>
        <location evidence="12">Cytoplasm</location>
    </subcellularLocation>
</comment>
<dbReference type="Pfam" id="PF00701">
    <property type="entry name" value="DHDPS"/>
    <property type="match status" value="1"/>
</dbReference>
<evidence type="ECO:0000256" key="8">
    <source>
        <dbReference type="ARBA" id="ARBA00023154"/>
    </source>
</evidence>
<dbReference type="PROSITE" id="PS00665">
    <property type="entry name" value="DHDPS_1"/>
    <property type="match status" value="1"/>
</dbReference>
<feature type="active site" description="Schiff-base intermediate with substrate" evidence="12 14">
    <location>
        <position position="162"/>
    </location>
</feature>
<feature type="binding site" evidence="12 15">
    <location>
        <position position="203"/>
    </location>
    <ligand>
        <name>pyruvate</name>
        <dbReference type="ChEBI" id="CHEBI:15361"/>
    </ligand>
</feature>
<sequence length="291" mass="31177">MSVFQGSAVAIITPFHNGAVDFTAFTRLIELQIASGTDAIVVCGTTGESSTLSLDEKLSVIQFVVERVNGRVPVIAGTGGNCTETVIENSRSAEAIGVDALLVVTPYYNKTTQAGLIAHYMAVADSVDLPIITYNVPSRTGLNIQPATMAELLKHENIVGTKEASGNIEQIVNLAALCPECDIYAGNDDHVLPVLSIGGKGVISTIANVMPDAMHSLCESFFKGDLASAREMQIQMIPLWRAAFCEVNPIPIKTMMGMMKLCEPEVRLPLVPPAEASLRLIEDTLRAYELI</sequence>
<reference evidence="16" key="2">
    <citation type="journal article" date="2021" name="PeerJ">
        <title>Extensive microbial diversity within the chicken gut microbiome revealed by metagenomics and culture.</title>
        <authorList>
            <person name="Gilroy R."/>
            <person name="Ravi A."/>
            <person name="Getino M."/>
            <person name="Pursley I."/>
            <person name="Horton D.L."/>
            <person name="Alikhan N.F."/>
            <person name="Baker D."/>
            <person name="Gharbi K."/>
            <person name="Hall N."/>
            <person name="Watson M."/>
            <person name="Adriaenssens E.M."/>
            <person name="Foster-Nyarko E."/>
            <person name="Jarju S."/>
            <person name="Secka A."/>
            <person name="Antonio M."/>
            <person name="Oren A."/>
            <person name="Chaudhuri R.R."/>
            <person name="La Ragione R."/>
            <person name="Hildebrand F."/>
            <person name="Pallen M.J."/>
        </authorList>
    </citation>
    <scope>NUCLEOTIDE SEQUENCE</scope>
    <source>
        <strain evidence="16">ChiGjej2B2-16831</strain>
    </source>
</reference>
<dbReference type="GO" id="GO:0019877">
    <property type="term" value="P:diaminopimelate biosynthetic process"/>
    <property type="evidence" value="ECO:0007669"/>
    <property type="project" value="UniProtKB-UniRule"/>
</dbReference>
<evidence type="ECO:0000256" key="1">
    <source>
        <dbReference type="ARBA" id="ARBA00003294"/>
    </source>
</evidence>
<evidence type="ECO:0000256" key="12">
    <source>
        <dbReference type="HAMAP-Rule" id="MF_00418"/>
    </source>
</evidence>
<dbReference type="PANTHER" id="PTHR12128">
    <property type="entry name" value="DIHYDRODIPICOLINATE SYNTHASE"/>
    <property type="match status" value="1"/>
</dbReference>
<evidence type="ECO:0000256" key="4">
    <source>
        <dbReference type="ARBA" id="ARBA00012086"/>
    </source>
</evidence>
<dbReference type="HAMAP" id="MF_00418">
    <property type="entry name" value="DapA"/>
    <property type="match status" value="1"/>
</dbReference>
<feature type="site" description="Part of a proton relay during catalysis" evidence="12">
    <location>
        <position position="45"/>
    </location>
</feature>
<name>A0A9D1STJ6_9FIRM</name>
<dbReference type="Proteomes" id="UP000824128">
    <property type="component" value="Unassembled WGS sequence"/>
</dbReference>
<evidence type="ECO:0000313" key="16">
    <source>
        <dbReference type="EMBL" id="HIU94810.1"/>
    </source>
</evidence>
<evidence type="ECO:0000256" key="3">
    <source>
        <dbReference type="ARBA" id="ARBA00007592"/>
    </source>
</evidence>
<evidence type="ECO:0000256" key="11">
    <source>
        <dbReference type="ARBA" id="ARBA00047836"/>
    </source>
</evidence>
<dbReference type="EC" id="4.3.3.7" evidence="4 12"/>
<keyword evidence="5 12" id="KW-0963">Cytoplasm</keyword>
<keyword evidence="8 12" id="KW-0457">Lysine biosynthesis</keyword>
<comment type="pathway">
    <text evidence="2 12">Amino-acid biosynthesis; L-lysine biosynthesis via DAP pathway; (S)-tetrahydrodipicolinate from L-aspartate: step 3/4.</text>
</comment>
<evidence type="ECO:0000313" key="17">
    <source>
        <dbReference type="Proteomes" id="UP000824128"/>
    </source>
</evidence>
<proteinExistence type="inferred from homology"/>
<dbReference type="SUPFAM" id="SSF51569">
    <property type="entry name" value="Aldolase"/>
    <property type="match status" value="1"/>
</dbReference>
<feature type="active site" description="Proton donor/acceptor" evidence="12 14">
    <location>
        <position position="134"/>
    </location>
</feature>
<evidence type="ECO:0000256" key="14">
    <source>
        <dbReference type="PIRSR" id="PIRSR001365-1"/>
    </source>
</evidence>
<dbReference type="PRINTS" id="PR00146">
    <property type="entry name" value="DHPICSNTHASE"/>
</dbReference>
<comment type="similarity">
    <text evidence="3 12 13">Belongs to the DapA family.</text>
</comment>
<dbReference type="GO" id="GO:0008840">
    <property type="term" value="F:4-hydroxy-tetrahydrodipicolinate synthase activity"/>
    <property type="evidence" value="ECO:0007669"/>
    <property type="project" value="UniProtKB-UniRule"/>
</dbReference>
<dbReference type="SMART" id="SM01130">
    <property type="entry name" value="DHDPS"/>
    <property type="match status" value="1"/>
</dbReference>
<accession>A0A9D1STJ6</accession>
<evidence type="ECO:0000256" key="15">
    <source>
        <dbReference type="PIRSR" id="PIRSR001365-2"/>
    </source>
</evidence>